<evidence type="ECO:0000256" key="1">
    <source>
        <dbReference type="ARBA" id="ARBA00001231"/>
    </source>
</evidence>
<evidence type="ECO:0000259" key="6">
    <source>
        <dbReference type="Pfam" id="PF00144"/>
    </source>
</evidence>
<feature type="domain" description="Beta-lactamase-related" evidence="6">
    <location>
        <begin position="601"/>
        <end position="977"/>
    </location>
</feature>
<dbReference type="PANTHER" id="PTHR30480">
    <property type="entry name" value="BETA-HEXOSAMINIDASE-RELATED"/>
    <property type="match status" value="1"/>
</dbReference>
<sequence length="1003" mass="111998">MLVFAYVFALFLLGNSWQLAAQQVKAASVEPWLVRQSMQQKECQHWVDSVMATLSLKEKVGQLFIFTISPMDTKHNVDLLREVVATHKVGGLLYSSGEMPTQVSLTNRAQQWAKVPLMITFDGEWGLAMRLKGIPKFPRNMVLGCIRDNHLLYEYGKEVARQFRQIGVHVNFAPVADVNINPKNPVINTRSFGEDPKWVSEKVLAYASGLESGRVLSVCKHFPGHGDTNVDSHKALPVLPFTRERLDSVELYPFKKVIGSGLGGMMVGHLYVPALEDATGLPSSLSRSIVHDLLTEELGFKGLIFTDALAMKGVAGFGRVCLRALQAGNDMVLAPRNLKVEILAVLNAVEKGELSVEEVERKCRKVLTYKYMLGIHAVKHLSLSGLEQRVVTLETHDLLRRLNEAAVVVLNNRNEVLPLYSGKEQTVALLEVGRPGVTEVFASQLARYGNVKRFQVRPGQTEDVYRRLRQSLVGYKRIVVAVSEDNVGPYAAFLSKLSPKVPVVYVFFTPGKTMTRVQQAVSRASSVVLGHTDAAEVQVRIADVLYGKATADGRLSASLGRIFQMGAGVTISPKTPVRVVPEEYGFSSSLFYKIDSIALDGIHQGAFPGCQVIVMKEGRVMFDKVFGTHGGKGTPFVESEHLYDLASLSKTTGTLLAVMKLYDKGRFNLTDRIADYLPFLQHTDKKDITIQELLYHQSGLPSWLPFYQELIDKGSYPGRLFSVKKDAHHTVLIGKNTWANPHFKFKKEWVSPIGTGDYSIRLCEHLWLNRSFIQVMEQKIAEVPLKPKRYRYSDLGFLLLGKMVEQLAGMPMEVYLQQEFYRPMQLKRTAYLPLRSFPKTEIVPSCNDRFFRKEVLQGYVHDEACALYGGTGGNAGLFSNAHDVARVYQMLLNRGELDGKRYLSEETCKLFTTSVSKISRRGLGFDKPDAANPAKGPCAACVPAAVYGHTGFTGTCAWVDPVNELVYVFLSNRIYPHVTNLKLMQLDIREKIQEAIYGAMKKK</sequence>
<evidence type="ECO:0000256" key="4">
    <source>
        <dbReference type="ARBA" id="ARBA00022801"/>
    </source>
</evidence>
<evidence type="ECO:0000313" key="8">
    <source>
        <dbReference type="EMBL" id="EJX10494.1"/>
    </source>
</evidence>
<keyword evidence="5" id="KW-0326">Glycosidase</keyword>
<keyword evidence="4 8" id="KW-0378">Hydrolase</keyword>
<dbReference type="AlphaFoldDB" id="J9GRG5"/>
<feature type="domain" description="Glycoside hydrolase family 3 N-terminal" evidence="7">
    <location>
        <begin position="56"/>
        <end position="368"/>
    </location>
</feature>
<evidence type="ECO:0000256" key="3">
    <source>
        <dbReference type="ARBA" id="ARBA00012663"/>
    </source>
</evidence>
<dbReference type="InterPro" id="IPR012338">
    <property type="entry name" value="Beta-lactam/transpept-like"/>
</dbReference>
<comment type="catalytic activity">
    <reaction evidence="1">
        <text>Hydrolysis of terminal non-reducing N-acetyl-D-hexosamine residues in N-acetyl-beta-D-hexosaminides.</text>
        <dbReference type="EC" id="3.2.1.52"/>
    </reaction>
</comment>
<dbReference type="GO" id="GO:0009254">
    <property type="term" value="P:peptidoglycan turnover"/>
    <property type="evidence" value="ECO:0007669"/>
    <property type="project" value="TreeGrafter"/>
</dbReference>
<evidence type="ECO:0000259" key="7">
    <source>
        <dbReference type="Pfam" id="PF00933"/>
    </source>
</evidence>
<dbReference type="PANTHER" id="PTHR30480:SF13">
    <property type="entry name" value="BETA-HEXOSAMINIDASE"/>
    <property type="match status" value="1"/>
</dbReference>
<dbReference type="InterPro" id="IPR050226">
    <property type="entry name" value="NagZ_Beta-hexosaminidase"/>
</dbReference>
<name>J9GRG5_9ZZZZ</name>
<organism evidence="8">
    <name type="scientific">gut metagenome</name>
    <dbReference type="NCBI Taxonomy" id="749906"/>
    <lineage>
        <taxon>unclassified sequences</taxon>
        <taxon>metagenomes</taxon>
        <taxon>organismal metagenomes</taxon>
    </lineage>
</organism>
<gene>
    <name evidence="8" type="ORF">EVA_01158</name>
</gene>
<dbReference type="GO" id="GO:0005975">
    <property type="term" value="P:carbohydrate metabolic process"/>
    <property type="evidence" value="ECO:0007669"/>
    <property type="project" value="InterPro"/>
</dbReference>
<evidence type="ECO:0000256" key="5">
    <source>
        <dbReference type="ARBA" id="ARBA00023295"/>
    </source>
</evidence>
<dbReference type="InterPro" id="IPR036962">
    <property type="entry name" value="Glyco_hydro_3_N_sf"/>
</dbReference>
<dbReference type="Gene3D" id="3.40.710.10">
    <property type="entry name" value="DD-peptidase/beta-lactamase superfamily"/>
    <property type="match status" value="1"/>
</dbReference>
<evidence type="ECO:0000256" key="2">
    <source>
        <dbReference type="ARBA" id="ARBA00005336"/>
    </source>
</evidence>
<dbReference type="EC" id="3.2.1.52" evidence="3"/>
<dbReference type="InterPro" id="IPR017853">
    <property type="entry name" value="GH"/>
</dbReference>
<dbReference type="GO" id="GO:0004563">
    <property type="term" value="F:beta-N-acetylhexosaminidase activity"/>
    <property type="evidence" value="ECO:0007669"/>
    <property type="project" value="UniProtKB-EC"/>
</dbReference>
<reference evidence="8" key="1">
    <citation type="journal article" date="2012" name="PLoS ONE">
        <title>Gene sets for utilization of primary and secondary nutrition supplies in the distal gut of endangered iberian lynx.</title>
        <authorList>
            <person name="Alcaide M."/>
            <person name="Messina E."/>
            <person name="Richter M."/>
            <person name="Bargiela R."/>
            <person name="Peplies J."/>
            <person name="Huws S.A."/>
            <person name="Newbold C.J."/>
            <person name="Golyshin P.N."/>
            <person name="Simon M.A."/>
            <person name="Lopez G."/>
            <person name="Yakimov M.M."/>
            <person name="Ferrer M."/>
        </authorList>
    </citation>
    <scope>NUCLEOTIDE SEQUENCE</scope>
</reference>
<protein>
    <recommendedName>
        <fullName evidence="3">beta-N-acetylhexosaminidase</fullName>
        <ecNumber evidence="3">3.2.1.52</ecNumber>
    </recommendedName>
</protein>
<dbReference type="Pfam" id="PF00144">
    <property type="entry name" value="Beta-lactamase"/>
    <property type="match status" value="1"/>
</dbReference>
<dbReference type="Pfam" id="PF00933">
    <property type="entry name" value="Glyco_hydro_3"/>
    <property type="match status" value="1"/>
</dbReference>
<accession>J9GRG5</accession>
<dbReference type="SUPFAM" id="SSF51445">
    <property type="entry name" value="(Trans)glycosidases"/>
    <property type="match status" value="1"/>
</dbReference>
<proteinExistence type="inferred from homology"/>
<dbReference type="InterPro" id="IPR001466">
    <property type="entry name" value="Beta-lactam-related"/>
</dbReference>
<comment type="similarity">
    <text evidence="2">Belongs to the glycosyl hydrolase 3 family.</text>
</comment>
<dbReference type="EMBL" id="AMCI01000174">
    <property type="protein sequence ID" value="EJX10494.1"/>
    <property type="molecule type" value="Genomic_DNA"/>
</dbReference>
<dbReference type="SUPFAM" id="SSF56601">
    <property type="entry name" value="beta-lactamase/transpeptidase-like"/>
    <property type="match status" value="1"/>
</dbReference>
<dbReference type="InterPro" id="IPR001764">
    <property type="entry name" value="Glyco_hydro_3_N"/>
</dbReference>
<dbReference type="Gene3D" id="3.20.20.300">
    <property type="entry name" value="Glycoside hydrolase, family 3, N-terminal domain"/>
    <property type="match status" value="1"/>
</dbReference>
<comment type="caution">
    <text evidence="8">The sequence shown here is derived from an EMBL/GenBank/DDBJ whole genome shotgun (WGS) entry which is preliminary data.</text>
</comment>